<keyword evidence="2" id="KW-1185">Reference proteome</keyword>
<protein>
    <submittedName>
        <fullName evidence="1">Uncharacterized protein</fullName>
    </submittedName>
</protein>
<gene>
    <name evidence="1" type="ORF">E6C64_03650</name>
</gene>
<dbReference type="RefSeq" id="WP_136426226.1">
    <property type="nucleotide sequence ID" value="NZ_SSSM01000001.1"/>
</dbReference>
<dbReference type="EMBL" id="SSSM01000001">
    <property type="protein sequence ID" value="THG33444.1"/>
    <property type="molecule type" value="Genomic_DNA"/>
</dbReference>
<accession>A0A4S4FSQ6</accession>
<reference evidence="1 2" key="1">
    <citation type="submission" date="2019-04" db="EMBL/GenBank/DDBJ databases">
        <authorList>
            <person name="Jiang L."/>
        </authorList>
    </citation>
    <scope>NUCLEOTIDE SEQUENCE [LARGE SCALE GENOMIC DNA]</scope>
    <source>
        <strain evidence="1 2">YIM 131853</strain>
    </source>
</reference>
<evidence type="ECO:0000313" key="2">
    <source>
        <dbReference type="Proteomes" id="UP000309133"/>
    </source>
</evidence>
<dbReference type="Proteomes" id="UP000309133">
    <property type="component" value="Unassembled WGS sequence"/>
</dbReference>
<sequence length="148" mass="16294">MRDRSHVGTVRGWPGHTGLGFGEWNLQAGDDGKPGVRRFTDFAGRTTVDPAEPYPGILKIKVLTYGKEGGEVFSRLGAKLLDGRKFICKTSVNGTDLPFRMIEKPVKAVATFAPDRVSALVEALRNGDQATNEAGPRVFEEWLRSNKY</sequence>
<name>A0A4S4FSQ6_9MICO</name>
<comment type="caution">
    <text evidence="1">The sequence shown here is derived from an EMBL/GenBank/DDBJ whole genome shotgun (WGS) entry which is preliminary data.</text>
</comment>
<proteinExistence type="predicted"/>
<evidence type="ECO:0000313" key="1">
    <source>
        <dbReference type="EMBL" id="THG33444.1"/>
    </source>
</evidence>
<dbReference type="AlphaFoldDB" id="A0A4S4FSQ6"/>
<organism evidence="1 2">
    <name type="scientific">Naasia lichenicola</name>
    <dbReference type="NCBI Taxonomy" id="2565933"/>
    <lineage>
        <taxon>Bacteria</taxon>
        <taxon>Bacillati</taxon>
        <taxon>Actinomycetota</taxon>
        <taxon>Actinomycetes</taxon>
        <taxon>Micrococcales</taxon>
        <taxon>Microbacteriaceae</taxon>
        <taxon>Naasia</taxon>
    </lineage>
</organism>